<dbReference type="EMBL" id="CP018906">
    <property type="protein sequence ID" value="AQW21099.1"/>
    <property type="molecule type" value="Genomic_DNA"/>
</dbReference>
<evidence type="ECO:0000313" key="2">
    <source>
        <dbReference type="EMBL" id="AQW21099.1"/>
    </source>
</evidence>
<name>A0A1S6QHN2_9LACO</name>
<keyword evidence="3" id="KW-1185">Reference proteome</keyword>
<dbReference type="Proteomes" id="UP000030361">
    <property type="component" value="Chromosome"/>
</dbReference>
<evidence type="ECO:0000313" key="3">
    <source>
        <dbReference type="Proteomes" id="UP000030361"/>
    </source>
</evidence>
<accession>A0A1S6QHN2</accession>
<keyword evidence="1" id="KW-0472">Membrane</keyword>
<keyword evidence="1" id="KW-0812">Transmembrane</keyword>
<feature type="transmembrane region" description="Helical" evidence="1">
    <location>
        <begin position="47"/>
        <end position="65"/>
    </location>
</feature>
<keyword evidence="1" id="KW-1133">Transmembrane helix</keyword>
<dbReference type="KEGG" id="lcu:PL11_003750"/>
<dbReference type="AlphaFoldDB" id="A0A1S6QHN2"/>
<feature type="transmembrane region" description="Helical" evidence="1">
    <location>
        <begin position="20"/>
        <end position="41"/>
    </location>
</feature>
<evidence type="ECO:0000256" key="1">
    <source>
        <dbReference type="SAM" id="Phobius"/>
    </source>
</evidence>
<gene>
    <name evidence="2" type="ORF">PL11_003750</name>
</gene>
<protein>
    <submittedName>
        <fullName evidence="2">Uncharacterized protein</fullName>
    </submittedName>
</protein>
<proteinExistence type="predicted"/>
<organism evidence="2 3">
    <name type="scientific">Lentilactobacillus curieae</name>
    <dbReference type="NCBI Taxonomy" id="1138822"/>
    <lineage>
        <taxon>Bacteria</taxon>
        <taxon>Bacillati</taxon>
        <taxon>Bacillota</taxon>
        <taxon>Bacilli</taxon>
        <taxon>Lactobacillales</taxon>
        <taxon>Lactobacillaceae</taxon>
        <taxon>Lentilactobacillus</taxon>
    </lineage>
</organism>
<sequence length="69" mass="7667">MRSKSQSKKSKSIITHKNIVVTAICLMVLGILVLISGNLKIMLADSALNIGFGVIYVALIIFQFWNHKH</sequence>
<reference evidence="2 3" key="1">
    <citation type="journal article" date="2015" name="Genome Announc.">
        <title>Genome Sequence of Lactobacillus curieae CCTCC M 2011381T, a Novel Producer of Gamma-aminobutyric Acid.</title>
        <authorList>
            <person name="Wang Y."/>
            <person name="Wang Y."/>
            <person name="Lang C."/>
            <person name="Wei D."/>
            <person name="Xu P."/>
            <person name="Xie J."/>
        </authorList>
    </citation>
    <scope>NUCLEOTIDE SEQUENCE [LARGE SCALE GENOMIC DNA]</scope>
    <source>
        <strain evidence="2 3">CCTCC M 2011381</strain>
    </source>
</reference>